<dbReference type="Pfam" id="PF00400">
    <property type="entry name" value="WD40"/>
    <property type="match status" value="16"/>
</dbReference>
<feature type="domain" description="Protein kinase" evidence="9">
    <location>
        <begin position="88"/>
        <end position="372"/>
    </location>
</feature>
<reference evidence="10 11" key="1">
    <citation type="submission" date="2017-10" db="EMBL/GenBank/DDBJ databases">
        <title>Novel microbial diversity and functional potential in the marine mammal oral microbiome.</title>
        <authorList>
            <person name="Dudek N.K."/>
            <person name="Sun C.L."/>
            <person name="Burstein D."/>
            <person name="Kantor R.S."/>
            <person name="Aliaga Goltsman D.S."/>
            <person name="Bik E.M."/>
            <person name="Thomas B.C."/>
            <person name="Banfield J.F."/>
            <person name="Relman D.A."/>
        </authorList>
    </citation>
    <scope>NUCLEOTIDE SEQUENCE [LARGE SCALE GENOMIC DNA]</scope>
    <source>
        <strain evidence="10">DOLZORAL124_49_17</strain>
    </source>
</reference>
<dbReference type="PROSITE" id="PS00107">
    <property type="entry name" value="PROTEIN_KINASE_ATP"/>
    <property type="match status" value="1"/>
</dbReference>
<dbReference type="InterPro" id="IPR019734">
    <property type="entry name" value="TPR_rpt"/>
</dbReference>
<feature type="repeat" description="WD" evidence="5">
    <location>
        <begin position="1080"/>
        <end position="1121"/>
    </location>
</feature>
<feature type="repeat" description="WD" evidence="5">
    <location>
        <begin position="698"/>
        <end position="738"/>
    </location>
</feature>
<feature type="repeat" description="WD" evidence="5">
    <location>
        <begin position="781"/>
        <end position="822"/>
    </location>
</feature>
<dbReference type="EMBL" id="PDPS01000020">
    <property type="protein sequence ID" value="PID59082.1"/>
    <property type="molecule type" value="Genomic_DNA"/>
</dbReference>
<keyword evidence="1 5" id="KW-0853">WD repeat</keyword>
<dbReference type="GO" id="GO:0004672">
    <property type="term" value="F:protein kinase activity"/>
    <property type="evidence" value="ECO:0007669"/>
    <property type="project" value="InterPro"/>
</dbReference>
<dbReference type="InterPro" id="IPR011009">
    <property type="entry name" value="Kinase-like_dom_sf"/>
</dbReference>
<feature type="binding site" evidence="7">
    <location>
        <position position="117"/>
    </location>
    <ligand>
        <name>ATP</name>
        <dbReference type="ChEBI" id="CHEBI:30616"/>
    </ligand>
</feature>
<feature type="repeat" description="WD" evidence="5">
    <location>
        <begin position="1247"/>
        <end position="1288"/>
    </location>
</feature>
<dbReference type="InterPro" id="IPR000719">
    <property type="entry name" value="Prot_kinase_dom"/>
</dbReference>
<feature type="repeat" description="WD" evidence="5">
    <location>
        <begin position="1331"/>
        <end position="1372"/>
    </location>
</feature>
<evidence type="ECO:0000259" key="9">
    <source>
        <dbReference type="PROSITE" id="PS50011"/>
    </source>
</evidence>
<dbReference type="InterPro" id="IPR001680">
    <property type="entry name" value="WD40_rpt"/>
</dbReference>
<dbReference type="PANTHER" id="PTHR19848">
    <property type="entry name" value="WD40 REPEAT PROTEIN"/>
    <property type="match status" value="1"/>
</dbReference>
<dbReference type="InterPro" id="IPR015943">
    <property type="entry name" value="WD40/YVTN_repeat-like_dom_sf"/>
</dbReference>
<evidence type="ECO:0000256" key="5">
    <source>
        <dbReference type="PROSITE-ProRule" id="PRU00221"/>
    </source>
</evidence>
<feature type="repeat" description="WD" evidence="5">
    <location>
        <begin position="1482"/>
        <end position="1523"/>
    </location>
</feature>
<feature type="repeat" description="WD" evidence="5">
    <location>
        <begin position="656"/>
        <end position="697"/>
    </location>
</feature>
<keyword evidence="2" id="KW-0677">Repeat</keyword>
<organism evidence="10 11">
    <name type="scientific">candidate division KSB3 bacterium</name>
    <dbReference type="NCBI Taxonomy" id="2044937"/>
    <lineage>
        <taxon>Bacteria</taxon>
        <taxon>candidate division KSB3</taxon>
    </lineage>
</organism>
<dbReference type="GO" id="GO:0005524">
    <property type="term" value="F:ATP binding"/>
    <property type="evidence" value="ECO:0007669"/>
    <property type="project" value="UniProtKB-UniRule"/>
</dbReference>
<dbReference type="SMART" id="SM00220">
    <property type="entry name" value="S_TKc"/>
    <property type="match status" value="1"/>
</dbReference>
<evidence type="ECO:0000256" key="2">
    <source>
        <dbReference type="ARBA" id="ARBA00022737"/>
    </source>
</evidence>
<dbReference type="InterPro" id="IPR020472">
    <property type="entry name" value="WD40_PAC1"/>
</dbReference>
<evidence type="ECO:0000256" key="3">
    <source>
        <dbReference type="ARBA" id="ARBA00022741"/>
    </source>
</evidence>
<evidence type="ECO:0000256" key="1">
    <source>
        <dbReference type="ARBA" id="ARBA00022574"/>
    </source>
</evidence>
<dbReference type="Proteomes" id="UP000229740">
    <property type="component" value="Unassembled WGS sequence"/>
</dbReference>
<dbReference type="PROSITE" id="PS50082">
    <property type="entry name" value="WD_REPEATS_2"/>
    <property type="match status" value="16"/>
</dbReference>
<evidence type="ECO:0000256" key="7">
    <source>
        <dbReference type="PROSITE-ProRule" id="PRU10141"/>
    </source>
</evidence>
<dbReference type="PROSITE" id="PS00108">
    <property type="entry name" value="PROTEIN_KINASE_ST"/>
    <property type="match status" value="1"/>
</dbReference>
<dbReference type="PRINTS" id="PR00320">
    <property type="entry name" value="GPROTEINBRPT"/>
</dbReference>
<dbReference type="Gene3D" id="2.130.10.10">
    <property type="entry name" value="YVTN repeat-like/Quinoprotein amine dehydrogenase"/>
    <property type="match status" value="6"/>
</dbReference>
<dbReference type="PROSITE" id="PS50294">
    <property type="entry name" value="WD_REPEATS_REGION"/>
    <property type="match status" value="15"/>
</dbReference>
<feature type="repeat" description="WD" evidence="5">
    <location>
        <begin position="823"/>
        <end position="864"/>
    </location>
</feature>
<keyword evidence="4 7" id="KW-0067">ATP-binding</keyword>
<protein>
    <recommendedName>
        <fullName evidence="9">Protein kinase domain-containing protein</fullName>
    </recommendedName>
</protein>
<dbReference type="SUPFAM" id="SSF50978">
    <property type="entry name" value="WD40 repeat-like"/>
    <property type="match status" value="3"/>
</dbReference>
<evidence type="ECO:0000313" key="11">
    <source>
        <dbReference type="Proteomes" id="UP000229740"/>
    </source>
</evidence>
<sequence length="1576" mass="175961">MMNKLLGDIQKKTTPLAHAMEQACASSIVLGSAAGSLNASKAQRLSSPRKRDSNGLTHSPEQDHFHPNAVCASQSTSWNIGESIEEKYDVTGLVGKGGMGSVYKVHHREWEIDLAVKVPLANWFEQDTLKQRFMIEAQTWVNLGLHPNIVQCWYVHEIRGIPCVFMDYLEGGSLKDWIRDGRVKPGDWETILDMILQACYGLEYANSKGIIAHRDIKPGNLLLSKNGHLYVTDFGIVKHKELEDLHSKKDFLLPVSPLSNTSTLTGSDLGTPEYSAPEQWGRASHADARADVYALGGILFELCCGRRPFDGQDERVPSSVLIGRHLFASIPDPRAFNASIPENLAALIVQCLAKEPDERPASIQTLREHLTDIYKELSGKNYWREVPKTVELRSSSLNNRAVSLLDLGHRHDALATLKNALHFDPYHPESVYNEALLLWRDEQITDSEVVRRLNAAKQASQRAGLYLGFVQLEQAHADKAENEFLEVLRHGLSTRNGLLWKALGDARMAQRKFHTALTAYQKALELLPQDSSLAERIDLAHRHIHRQERRCFFPWPHCLRVFRGYDKEVTSAALTADGRFAFLGDREHIRFWDISTGRCLWTISWSGQDLWTFRAYSSSTTSLALTPDGQSAVLAGSHSSHITLWNLATGHCDRVFKGHSKEVRAIALSSNGDDLVSGSADTEIRLWQLESGRCLRIFRGHRHPVNAIALSSDGTLLLSGSQGEIRVWELNTGKYLRRCHALNDHVNALALSPNGKFIISAQRNHTVNLFSINSGRLLQTFEGHTNTVNALAISPDGHYAVSGSSDNTVRVWEVADGRCRYVLTGHSAEITALTFTPDSRTLISSSRDKTLREWNLERGECVRVTYEFSYWLETVAVSQDGKKILLGNMHEVRIRERHSGRLLQVLRPLSASSDTEQSAVRLPERSAAKIQQMRLLPPGESFLTLKSSVDNTSFVIVSPDGRFAVSGTKDNTLRAWDLVEKKCLWIHQGPDGLQDFKQHKNWMSVTALALNERLLISNWLDSDLCLWDPSTATLLGKLQGHRSPVKTAAISTDARFAVSGSFDTDIRRWDLQTHTCLQVYKGHEGPVTSLAMTADGKFFLSGSMDKTIRLWDVNTAKCLRTFEGHTGSVTTLAVSPHGRFALSHGQDKRVRLWRVDAGIPRYHASHQVCLQQDHRALYSLRKRFYKLLSRASLAAHTGKLSTAYTFLSLARAVPGYERDPEVKALNAHLGTLLQRKTLREGHVIKTLHGHTNTISTVAVTPDGRFAVSGSRDHDLRVWVLSTGVCLRHLQGHRDAISCVDISKDKRFVVSGSWDKTLRFWALTTGECLKEFRGHEDYISAAAIAPDGRLAISGSQDSTIRLWPLLTEKHLELFHGLMTPLEDACKAAELTTTKCLHVLRGHTADVSALAISPDGRFAVSGSWDNTLGVWSLKTGKRQARLEGHEGAVTAVAISSNGRLLLSGSRDTTIRLWSVPRQRCLRVFHGHDRIISDVALTADGRFALSASWDKTLRLWNVATGECLRSFERHQDEIEAAALTPDGRFAVSGGRDRLLQIWEFDWILAAPEQQDRTNTSRLI</sequence>
<dbReference type="SUPFAM" id="SSF56112">
    <property type="entry name" value="Protein kinase-like (PK-like)"/>
    <property type="match status" value="1"/>
</dbReference>
<keyword evidence="6" id="KW-0802">TPR repeat</keyword>
<name>A0A2G6EB57_9BACT</name>
<dbReference type="InterPro" id="IPR019775">
    <property type="entry name" value="WD40_repeat_CS"/>
</dbReference>
<feature type="repeat" description="WD" evidence="5">
    <location>
        <begin position="1440"/>
        <end position="1481"/>
    </location>
</feature>
<dbReference type="PROSITE" id="PS50011">
    <property type="entry name" value="PROTEIN_KINASE_DOM"/>
    <property type="match status" value="1"/>
</dbReference>
<dbReference type="InterPro" id="IPR011990">
    <property type="entry name" value="TPR-like_helical_dom_sf"/>
</dbReference>
<feature type="repeat" description="WD" evidence="5">
    <location>
        <begin position="1122"/>
        <end position="1158"/>
    </location>
</feature>
<feature type="repeat" description="WD" evidence="5">
    <location>
        <begin position="1038"/>
        <end position="1079"/>
    </location>
</feature>
<dbReference type="PROSITE" id="PS50005">
    <property type="entry name" value="TPR"/>
    <property type="match status" value="1"/>
</dbReference>
<proteinExistence type="predicted"/>
<feature type="repeat" description="TPR" evidence="6">
    <location>
        <begin position="497"/>
        <end position="530"/>
    </location>
</feature>
<feature type="repeat" description="WD" evidence="5">
    <location>
        <begin position="613"/>
        <end position="655"/>
    </location>
</feature>
<evidence type="ECO:0000256" key="6">
    <source>
        <dbReference type="PROSITE-ProRule" id="PRU00339"/>
    </source>
</evidence>
<dbReference type="PANTHER" id="PTHR19848:SF8">
    <property type="entry name" value="F-BOX AND WD REPEAT DOMAIN CONTAINING 7"/>
    <property type="match status" value="1"/>
</dbReference>
<dbReference type="CDD" id="cd14014">
    <property type="entry name" value="STKc_PknB_like"/>
    <property type="match status" value="1"/>
</dbReference>
<dbReference type="Pfam" id="PF00069">
    <property type="entry name" value="Pkinase"/>
    <property type="match status" value="1"/>
</dbReference>
<feature type="repeat" description="WD" evidence="5">
    <location>
        <begin position="1524"/>
        <end position="1558"/>
    </location>
</feature>
<dbReference type="PROSITE" id="PS00678">
    <property type="entry name" value="WD_REPEATS_1"/>
    <property type="match status" value="4"/>
</dbReference>
<dbReference type="SUPFAM" id="SSF48452">
    <property type="entry name" value="TPR-like"/>
    <property type="match status" value="1"/>
</dbReference>
<comment type="caution">
    <text evidence="10">The sequence shown here is derived from an EMBL/GenBank/DDBJ whole genome shotgun (WGS) entry which is preliminary data.</text>
</comment>
<gene>
    <name evidence="10" type="ORF">CSB45_01360</name>
</gene>
<dbReference type="SMART" id="SM00028">
    <property type="entry name" value="TPR"/>
    <property type="match status" value="2"/>
</dbReference>
<keyword evidence="3 7" id="KW-0547">Nucleotide-binding</keyword>
<feature type="repeat" description="WD" evidence="5">
    <location>
        <begin position="945"/>
        <end position="978"/>
    </location>
</feature>
<dbReference type="SMART" id="SM00320">
    <property type="entry name" value="WD40"/>
    <property type="match status" value="19"/>
</dbReference>
<dbReference type="Gene3D" id="1.25.40.10">
    <property type="entry name" value="Tetratricopeptide repeat domain"/>
    <property type="match status" value="1"/>
</dbReference>
<evidence type="ECO:0000256" key="4">
    <source>
        <dbReference type="ARBA" id="ARBA00022840"/>
    </source>
</evidence>
<feature type="repeat" description="WD" evidence="5">
    <location>
        <begin position="1289"/>
        <end position="1330"/>
    </location>
</feature>
<evidence type="ECO:0000256" key="8">
    <source>
        <dbReference type="SAM" id="MobiDB-lite"/>
    </source>
</evidence>
<dbReference type="Gene3D" id="1.10.510.10">
    <property type="entry name" value="Transferase(Phosphotransferase) domain 1"/>
    <property type="match status" value="1"/>
</dbReference>
<feature type="repeat" description="WD" evidence="5">
    <location>
        <begin position="1398"/>
        <end position="1439"/>
    </location>
</feature>
<accession>A0A2G6EB57</accession>
<dbReference type="Gene3D" id="3.30.200.20">
    <property type="entry name" value="Phosphorylase Kinase, domain 1"/>
    <property type="match status" value="1"/>
</dbReference>
<evidence type="ECO:0000313" key="10">
    <source>
        <dbReference type="EMBL" id="PID59082.1"/>
    </source>
</evidence>
<feature type="region of interest" description="Disordered" evidence="8">
    <location>
        <begin position="40"/>
        <end position="68"/>
    </location>
</feature>
<dbReference type="InterPro" id="IPR036322">
    <property type="entry name" value="WD40_repeat_dom_sf"/>
</dbReference>
<dbReference type="InterPro" id="IPR017441">
    <property type="entry name" value="Protein_kinase_ATP_BS"/>
</dbReference>
<dbReference type="CDD" id="cd00200">
    <property type="entry name" value="WD40"/>
    <property type="match status" value="3"/>
</dbReference>
<dbReference type="InterPro" id="IPR008271">
    <property type="entry name" value="Ser/Thr_kinase_AS"/>
</dbReference>